<keyword evidence="2" id="KW-1003">Cell membrane</keyword>
<dbReference type="PANTHER" id="PTHR10587">
    <property type="entry name" value="GLYCOSYL TRANSFERASE-RELATED"/>
    <property type="match status" value="1"/>
</dbReference>
<gene>
    <name evidence="15" type="ORF">DW084_17930</name>
</gene>
<evidence type="ECO:0000256" key="13">
    <source>
        <dbReference type="SAM" id="Phobius"/>
    </source>
</evidence>
<evidence type="ECO:0000256" key="11">
    <source>
        <dbReference type="PIRSR" id="PIRSR037479-4"/>
    </source>
</evidence>
<evidence type="ECO:0000256" key="5">
    <source>
        <dbReference type="ARBA" id="ARBA00022801"/>
    </source>
</evidence>
<keyword evidence="7 13" id="KW-0472">Membrane</keyword>
<dbReference type="Proteomes" id="UP000286288">
    <property type="component" value="Unassembled WGS sequence"/>
</dbReference>
<dbReference type="GO" id="GO:0005886">
    <property type="term" value="C:plasma membrane"/>
    <property type="evidence" value="ECO:0007669"/>
    <property type="project" value="UniProtKB-SubCell"/>
</dbReference>
<dbReference type="PANTHER" id="PTHR10587:SF133">
    <property type="entry name" value="CHITIN DEACETYLASE 1-RELATED"/>
    <property type="match status" value="1"/>
</dbReference>
<dbReference type="GO" id="GO:0016810">
    <property type="term" value="F:hydrolase activity, acting on carbon-nitrogen (but not peptide) bonds"/>
    <property type="evidence" value="ECO:0007669"/>
    <property type="project" value="InterPro"/>
</dbReference>
<evidence type="ECO:0000256" key="4">
    <source>
        <dbReference type="ARBA" id="ARBA00022723"/>
    </source>
</evidence>
<evidence type="ECO:0000256" key="12">
    <source>
        <dbReference type="SAM" id="MobiDB-lite"/>
    </source>
</evidence>
<feature type="binding site" evidence="9">
    <location>
        <position position="421"/>
    </location>
    <ligand>
        <name>substrate</name>
    </ligand>
</feature>
<feature type="region of interest" description="Disordered" evidence="12">
    <location>
        <begin position="1"/>
        <end position="54"/>
    </location>
</feature>
<proteinExistence type="predicted"/>
<comment type="subcellular location">
    <subcellularLocation>
        <location evidence="1">Cell membrane</location>
        <topology evidence="1">Single-pass membrane protein</topology>
    </subcellularLocation>
</comment>
<protein>
    <submittedName>
        <fullName evidence="15">Polysaccharide deacetylase</fullName>
    </submittedName>
</protein>
<sequence>MFMKKSSNDSNNSQHREATSEKQAPISRVESHQKQTTGTTRRTPTADRQVSKKKPTHRKYLFSLMTLLTIVIIATGGYIAFTLKQQEALAREKYEAAAQKLLASIQEEQAKEGFPAKLETLSDGDKKELIFRPKEESAIPVKDASKKLSTMANKLCKKHADKETVTIARIQAQAVASKVSTYSLKADSYVWNRETGRFEDADSVVADPIFISEKTGNELSLKELVPDEGSLLGIQQVIQQKLLDQAKEPTKIIDAVLAMDRITYDSKFTYDPEKITLQLPQNQTGVSEITLAYKEIAPFIDPELVNADQLKEQQAMLDENKKYVALTFDDGPNDTSTLDLLKILKDNDVKATFFELGQMVDRYPEVAKKVHEEGHEIASHSYSHPQLNTLSPEEVKAEITKTDKAIYQATGVLPKNLRPPYGAIDQQSAQAAGKSIIQWSVDTEDWKLKDPNKILKVVQNNVYDGSIILLHDIHPKSVQAVPGIIQTLKAQGYEFVTVDQLLNGNQKPMYQYFGATDERSVS</sequence>
<keyword evidence="3 13" id="KW-0812">Transmembrane</keyword>
<dbReference type="InterPro" id="IPR050248">
    <property type="entry name" value="Polysacc_deacetylase_ArnD"/>
</dbReference>
<feature type="transmembrane region" description="Helical" evidence="13">
    <location>
        <begin position="60"/>
        <end position="81"/>
    </location>
</feature>
<dbReference type="InterPro" id="IPR011330">
    <property type="entry name" value="Glyco_hydro/deAcase_b/a-brl"/>
</dbReference>
<evidence type="ECO:0000313" key="16">
    <source>
        <dbReference type="Proteomes" id="UP000286288"/>
    </source>
</evidence>
<dbReference type="AlphaFoldDB" id="A0A415EL21"/>
<dbReference type="InterPro" id="IPR017219">
    <property type="entry name" value="Peptidoglycan_deacetylase"/>
</dbReference>
<name>A0A415EL21_ENTCA</name>
<keyword evidence="10" id="KW-0862">Zinc</keyword>
<dbReference type="CDD" id="cd10954">
    <property type="entry name" value="CE4_CtAXE_like"/>
    <property type="match status" value="1"/>
</dbReference>
<dbReference type="Pfam" id="PF01522">
    <property type="entry name" value="Polysacc_deac_1"/>
    <property type="match status" value="1"/>
</dbReference>
<evidence type="ECO:0000256" key="2">
    <source>
        <dbReference type="ARBA" id="ARBA00022475"/>
    </source>
</evidence>
<evidence type="ECO:0000256" key="1">
    <source>
        <dbReference type="ARBA" id="ARBA00004162"/>
    </source>
</evidence>
<evidence type="ECO:0000256" key="3">
    <source>
        <dbReference type="ARBA" id="ARBA00022692"/>
    </source>
</evidence>
<organism evidence="15 16">
    <name type="scientific">Enterococcus casseliflavus</name>
    <name type="common">Enterococcus flavescens</name>
    <dbReference type="NCBI Taxonomy" id="37734"/>
    <lineage>
        <taxon>Bacteria</taxon>
        <taxon>Bacillati</taxon>
        <taxon>Bacillota</taxon>
        <taxon>Bacilli</taxon>
        <taxon>Lactobacillales</taxon>
        <taxon>Enterococcaceae</taxon>
        <taxon>Enterococcus</taxon>
    </lineage>
</organism>
<feature type="active site" description="Proton acceptor" evidence="8">
    <location>
        <position position="329"/>
    </location>
</feature>
<dbReference type="PIRSF" id="PIRSF037479">
    <property type="entry name" value="PG_GlcNAc_deacetylase"/>
    <property type="match status" value="1"/>
</dbReference>
<keyword evidence="5" id="KW-0378">Hydrolase</keyword>
<evidence type="ECO:0000256" key="10">
    <source>
        <dbReference type="PIRSR" id="PIRSR037479-3"/>
    </source>
</evidence>
<dbReference type="GO" id="GO:0046872">
    <property type="term" value="F:metal ion binding"/>
    <property type="evidence" value="ECO:0007669"/>
    <property type="project" value="UniProtKB-KW"/>
</dbReference>
<dbReference type="InterPro" id="IPR002509">
    <property type="entry name" value="NODB_dom"/>
</dbReference>
<keyword evidence="4 10" id="KW-0479">Metal-binding</keyword>
<feature type="site" description="Raises pKa of active site His" evidence="11">
    <location>
        <position position="445"/>
    </location>
</feature>
<reference evidence="15 16" key="1">
    <citation type="submission" date="2018-08" db="EMBL/GenBank/DDBJ databases">
        <title>A genome reference for cultivated species of the human gut microbiota.</title>
        <authorList>
            <person name="Zou Y."/>
            <person name="Xue W."/>
            <person name="Luo G."/>
        </authorList>
    </citation>
    <scope>NUCLEOTIDE SEQUENCE [LARGE SCALE GENOMIC DNA]</scope>
    <source>
        <strain evidence="15 16">AF48-16</strain>
    </source>
</reference>
<accession>A0A415EL21</accession>
<feature type="domain" description="NodB homology" evidence="14">
    <location>
        <begin position="322"/>
        <end position="496"/>
    </location>
</feature>
<feature type="binding site" evidence="10">
    <location>
        <position position="330"/>
    </location>
    <ligand>
        <name>Zn(2+)</name>
        <dbReference type="ChEBI" id="CHEBI:29105"/>
    </ligand>
</feature>
<evidence type="ECO:0000256" key="7">
    <source>
        <dbReference type="ARBA" id="ARBA00023136"/>
    </source>
</evidence>
<dbReference type="GO" id="GO:0005975">
    <property type="term" value="P:carbohydrate metabolic process"/>
    <property type="evidence" value="ECO:0007669"/>
    <property type="project" value="InterPro"/>
</dbReference>
<evidence type="ECO:0000256" key="8">
    <source>
        <dbReference type="PIRSR" id="PIRSR037479-1"/>
    </source>
</evidence>
<dbReference type="Gene3D" id="3.20.20.370">
    <property type="entry name" value="Glycoside hydrolase/deacetylase"/>
    <property type="match status" value="1"/>
</dbReference>
<feature type="binding site" evidence="10">
    <location>
        <position position="384"/>
    </location>
    <ligand>
        <name>Zn(2+)</name>
        <dbReference type="ChEBI" id="CHEBI:29105"/>
    </ligand>
</feature>
<dbReference type="EMBL" id="QRMZ01000045">
    <property type="protein sequence ID" value="RHK02536.1"/>
    <property type="molecule type" value="Genomic_DNA"/>
</dbReference>
<evidence type="ECO:0000256" key="6">
    <source>
        <dbReference type="ARBA" id="ARBA00022989"/>
    </source>
</evidence>
<evidence type="ECO:0000256" key="9">
    <source>
        <dbReference type="PIRSR" id="PIRSR037479-2"/>
    </source>
</evidence>
<evidence type="ECO:0000313" key="15">
    <source>
        <dbReference type="EMBL" id="RHK02536.1"/>
    </source>
</evidence>
<comment type="caution">
    <text evidence="15">The sequence shown here is derived from an EMBL/GenBank/DDBJ whole genome shotgun (WGS) entry which is preliminary data.</text>
</comment>
<dbReference type="SUPFAM" id="SSF88713">
    <property type="entry name" value="Glycoside hydrolase/deacetylase"/>
    <property type="match status" value="1"/>
</dbReference>
<feature type="binding site" evidence="10">
    <location>
        <position position="380"/>
    </location>
    <ligand>
        <name>Zn(2+)</name>
        <dbReference type="ChEBI" id="CHEBI:29105"/>
    </ligand>
</feature>
<evidence type="ECO:0000259" key="14">
    <source>
        <dbReference type="PROSITE" id="PS51677"/>
    </source>
</evidence>
<keyword evidence="6 13" id="KW-1133">Transmembrane helix</keyword>
<dbReference type="PROSITE" id="PS51677">
    <property type="entry name" value="NODB"/>
    <property type="match status" value="1"/>
</dbReference>
<feature type="active site" description="Proton donor" evidence="8">
    <location>
        <position position="471"/>
    </location>
</feature>